<dbReference type="Proteomes" id="UP001179181">
    <property type="component" value="Unassembled WGS sequence"/>
</dbReference>
<evidence type="ECO:0000313" key="2">
    <source>
        <dbReference type="EMBL" id="NIJ54694.1"/>
    </source>
</evidence>
<organism evidence="2 3">
    <name type="scientific">Dyadobacter arcticus</name>
    <dbReference type="NCBI Taxonomy" id="1078754"/>
    <lineage>
        <taxon>Bacteria</taxon>
        <taxon>Pseudomonadati</taxon>
        <taxon>Bacteroidota</taxon>
        <taxon>Cytophagia</taxon>
        <taxon>Cytophagales</taxon>
        <taxon>Spirosomataceae</taxon>
        <taxon>Dyadobacter</taxon>
    </lineage>
</organism>
<proteinExistence type="predicted"/>
<protein>
    <recommendedName>
        <fullName evidence="1">eCIS core domain-containing protein</fullName>
    </recommendedName>
</protein>
<dbReference type="InterPro" id="IPR025295">
    <property type="entry name" value="eCIS_core_dom"/>
</dbReference>
<feature type="domain" description="eCIS core" evidence="1">
    <location>
        <begin position="124"/>
        <end position="201"/>
    </location>
</feature>
<dbReference type="EMBL" id="JAASQJ010000004">
    <property type="protein sequence ID" value="NIJ54694.1"/>
    <property type="molecule type" value="Genomic_DNA"/>
</dbReference>
<evidence type="ECO:0000313" key="3">
    <source>
        <dbReference type="Proteomes" id="UP001179181"/>
    </source>
</evidence>
<keyword evidence="3" id="KW-1185">Reference proteome</keyword>
<accession>A0ABX0UNY7</accession>
<name>A0ABX0UNY7_9BACT</name>
<evidence type="ECO:0000259" key="1">
    <source>
        <dbReference type="Pfam" id="PF13699"/>
    </source>
</evidence>
<sequence>MSEKTTAAKPNGAEPAALHSGEVSRAFIIQPKLTMGSPNDHFEQQADQVADRVISMSATHTHTSAGADVVVQRKCAACANEEEQVQRKPLDITPIIQKSVADGGGFASDAVSGQIDSARGGGSPMNEGTRSFMESRFGNNFSGVRIHTDSNAIQLSQNLNAQAFTVGNDVFFNQGKYNPDSDSGKHLLAHELTHTVQQGGGKIKRKLIATGSSGDFVSIVNQILGVQFRIAASATGEISIAATDIQGPPTRDATELLSTLRTIISDRRTVTVDFMRGRTSRRAGDQHVIVGNYDLARVDLDDVDMFGNTSSHSQMGDNSAVQLIHELTEQYRRQIFGEAFPVAHRAGYAAQERLLGATLVSETPMTPVRGSTLREVTTTYRYPSGRLVNITTIMDFATGNIVEVRRAVR</sequence>
<dbReference type="RefSeq" id="WP_167273445.1">
    <property type="nucleotide sequence ID" value="NZ_JAASQJ010000004.1"/>
</dbReference>
<reference evidence="2 3" key="1">
    <citation type="submission" date="2020-03" db="EMBL/GenBank/DDBJ databases">
        <title>Genomic Encyclopedia of Type Strains, Phase IV (KMG-IV): sequencing the most valuable type-strain genomes for metagenomic binning, comparative biology and taxonomic classification.</title>
        <authorList>
            <person name="Goeker M."/>
        </authorList>
    </citation>
    <scope>NUCLEOTIDE SEQUENCE [LARGE SCALE GENOMIC DNA]</scope>
    <source>
        <strain evidence="2 3">DSM 102865</strain>
    </source>
</reference>
<gene>
    <name evidence="2" type="ORF">FHS68_003881</name>
</gene>
<comment type="caution">
    <text evidence="2">The sequence shown here is derived from an EMBL/GenBank/DDBJ whole genome shotgun (WGS) entry which is preliminary data.</text>
</comment>
<dbReference type="Pfam" id="PF13699">
    <property type="entry name" value="eCIS_core"/>
    <property type="match status" value="1"/>
</dbReference>